<dbReference type="OrthoDB" id="6187633at2"/>
<proteinExistence type="inferred from homology"/>
<dbReference type="SUPFAM" id="SSF53720">
    <property type="entry name" value="ALDH-like"/>
    <property type="match status" value="1"/>
</dbReference>
<dbReference type="GO" id="GO:0009450">
    <property type="term" value="P:gamma-aminobutyric acid catabolic process"/>
    <property type="evidence" value="ECO:0007669"/>
    <property type="project" value="TreeGrafter"/>
</dbReference>
<reference evidence="4 5" key="1">
    <citation type="submission" date="2019-02" db="EMBL/GenBank/DDBJ databases">
        <title>Genomic Encyclopedia of Type Strains, Phase IV (KMG-IV): sequencing the most valuable type-strain genomes for metagenomic binning, comparative biology and taxonomic classification.</title>
        <authorList>
            <person name="Goeker M."/>
        </authorList>
    </citation>
    <scope>NUCLEOTIDE SEQUENCE [LARGE SCALE GENOMIC DNA]</scope>
    <source>
        <strain evidence="4 5">K24</strain>
    </source>
</reference>
<dbReference type="GO" id="GO:0004777">
    <property type="term" value="F:succinate-semialdehyde dehydrogenase (NAD+) activity"/>
    <property type="evidence" value="ECO:0007669"/>
    <property type="project" value="TreeGrafter"/>
</dbReference>
<dbReference type="InterPro" id="IPR016162">
    <property type="entry name" value="Ald_DH_N"/>
</dbReference>
<keyword evidence="2" id="KW-0560">Oxidoreductase</keyword>
<protein>
    <submittedName>
        <fullName evidence="4">2,5-dioxopentanoate dehydrogenase (NAD+)</fullName>
    </submittedName>
</protein>
<organism evidence="4 5">
    <name type="scientific">Pigmentiphaga kullae</name>
    <dbReference type="NCBI Taxonomy" id="151784"/>
    <lineage>
        <taxon>Bacteria</taxon>
        <taxon>Pseudomonadati</taxon>
        <taxon>Pseudomonadota</taxon>
        <taxon>Betaproteobacteria</taxon>
        <taxon>Burkholderiales</taxon>
        <taxon>Alcaligenaceae</taxon>
        <taxon>Pigmentiphaga</taxon>
    </lineage>
</organism>
<dbReference type="Gene3D" id="3.40.605.10">
    <property type="entry name" value="Aldehyde Dehydrogenase, Chain A, domain 1"/>
    <property type="match status" value="1"/>
</dbReference>
<dbReference type="Gene3D" id="3.40.309.10">
    <property type="entry name" value="Aldehyde Dehydrogenase, Chain A, domain 2"/>
    <property type="match status" value="1"/>
</dbReference>
<dbReference type="FunFam" id="3.40.309.10:FF:000009">
    <property type="entry name" value="Aldehyde dehydrogenase A"/>
    <property type="match status" value="1"/>
</dbReference>
<dbReference type="FunFam" id="3.40.605.10:FF:000033">
    <property type="entry name" value="NAD-dependent succinate-semialdehyde dehydrogenase"/>
    <property type="match status" value="1"/>
</dbReference>
<comment type="caution">
    <text evidence="4">The sequence shown here is derived from an EMBL/GenBank/DDBJ whole genome shotgun (WGS) entry which is preliminary data.</text>
</comment>
<dbReference type="PANTHER" id="PTHR43353:SF6">
    <property type="entry name" value="CYTOPLASMIC ALDEHYDE DEHYDROGENASE (EUROFUNG)"/>
    <property type="match status" value="1"/>
</dbReference>
<evidence type="ECO:0000313" key="5">
    <source>
        <dbReference type="Proteomes" id="UP000292445"/>
    </source>
</evidence>
<accession>A0A4Q7NC44</accession>
<dbReference type="AlphaFoldDB" id="A0A4Q7NC44"/>
<keyword evidence="5" id="KW-1185">Reference proteome</keyword>
<dbReference type="InterPro" id="IPR015590">
    <property type="entry name" value="Aldehyde_DH_dom"/>
</dbReference>
<evidence type="ECO:0000256" key="2">
    <source>
        <dbReference type="ARBA" id="ARBA00023002"/>
    </source>
</evidence>
<dbReference type="EMBL" id="SGXC01000002">
    <property type="protein sequence ID" value="RZS80430.1"/>
    <property type="molecule type" value="Genomic_DNA"/>
</dbReference>
<dbReference type="PANTHER" id="PTHR43353">
    <property type="entry name" value="SUCCINATE-SEMIALDEHYDE DEHYDROGENASE, MITOCHONDRIAL"/>
    <property type="match status" value="1"/>
</dbReference>
<evidence type="ECO:0000313" key="4">
    <source>
        <dbReference type="EMBL" id="RZS80430.1"/>
    </source>
</evidence>
<evidence type="ECO:0000256" key="1">
    <source>
        <dbReference type="ARBA" id="ARBA00009986"/>
    </source>
</evidence>
<gene>
    <name evidence="4" type="ORF">EV675_3030</name>
</gene>
<dbReference type="InterPro" id="IPR050740">
    <property type="entry name" value="Aldehyde_DH_Superfamily"/>
</dbReference>
<dbReference type="RefSeq" id="WP_130358193.1">
    <property type="nucleotide sequence ID" value="NZ_SGXC01000002.1"/>
</dbReference>
<dbReference type="InterPro" id="IPR016161">
    <property type="entry name" value="Ald_DH/histidinol_DH"/>
</dbReference>
<evidence type="ECO:0000259" key="3">
    <source>
        <dbReference type="Pfam" id="PF00171"/>
    </source>
</evidence>
<dbReference type="Proteomes" id="UP000292445">
    <property type="component" value="Unassembled WGS sequence"/>
</dbReference>
<dbReference type="CDD" id="cd07103">
    <property type="entry name" value="ALDH_F5_SSADH_GabD"/>
    <property type="match status" value="1"/>
</dbReference>
<sequence>MAQATTYTDTQLFIDGKWREAADGKTLAVVNPATGKEIGRVAHASRADLEQAVEAAQRGFATWNGMTAAKRSEIMRKAAGLMRERADEIAPLMTQENGKPLAEARGETLAAADIIEWFAEEGFRVYGRIVPSRGSLAQRQMVLKDPVGPVAAFTPWNFPINQVVRKLAPALAAGCSVVVKAPEETPAAPAALIRAFQDAGLPPGVLGLVYGDPAEISGFLIPHPAIRKITFTGSTAVGKQLAGLAGQHMKRVTMELGGHAPVIVCEDADVALAVKSAGGAKFRNAGQVCISPTRFLVHESVRAEFAAELAKWAQGLRVADGLAEGTQMGPLANPRRLTAMSSFLDDAVQKGAQVLAGGKRIGEVGNFWEPTVLADVPLDARIFNDEPFGPVAAIRAFNTLDEAIAEANRLSYGLAGYAFTSSLKNADLIARKVEVGMLFVNMPAIPTAEMPFGGIKDSGFGSEGGPEAVEAYLNTRAVSVMNV</sequence>
<dbReference type="Pfam" id="PF00171">
    <property type="entry name" value="Aldedh"/>
    <property type="match status" value="1"/>
</dbReference>
<name>A0A4Q7NC44_9BURK</name>
<feature type="domain" description="Aldehyde dehydrogenase" evidence="3">
    <location>
        <begin position="18"/>
        <end position="478"/>
    </location>
</feature>
<comment type="similarity">
    <text evidence="1">Belongs to the aldehyde dehydrogenase family.</text>
</comment>
<dbReference type="InterPro" id="IPR016163">
    <property type="entry name" value="Ald_DH_C"/>
</dbReference>